<reference evidence="3 4" key="1">
    <citation type="submission" date="2023-11" db="EMBL/GenBank/DDBJ databases">
        <authorList>
            <person name="Hedman E."/>
            <person name="Englund M."/>
            <person name="Stromberg M."/>
            <person name="Nyberg Akerstrom W."/>
            <person name="Nylinder S."/>
            <person name="Jareborg N."/>
            <person name="Kallberg Y."/>
            <person name="Kronander E."/>
        </authorList>
    </citation>
    <scope>NUCLEOTIDE SEQUENCE [LARGE SCALE GENOMIC DNA]</scope>
</reference>
<dbReference type="Pfam" id="PF25273">
    <property type="entry name" value="DUF7869"/>
    <property type="match status" value="1"/>
</dbReference>
<name>A0AAV1KYX8_9NEOP</name>
<evidence type="ECO:0000256" key="1">
    <source>
        <dbReference type="SAM" id="MobiDB-lite"/>
    </source>
</evidence>
<evidence type="ECO:0000313" key="3">
    <source>
        <dbReference type="EMBL" id="CAK1588231.1"/>
    </source>
</evidence>
<feature type="compositionally biased region" description="Polar residues" evidence="1">
    <location>
        <begin position="1"/>
        <end position="11"/>
    </location>
</feature>
<protein>
    <recommendedName>
        <fullName evidence="2">DUF7869 domain-containing protein</fullName>
    </recommendedName>
</protein>
<sequence>MECLASPSTSGKTRKRTAHPENWKQNIAKRQRYSPKESPNRPRCQHLRKGVYKCESITMRDVMNFHAAFYKYHNKETQDAFLLKYCVPVIPKRKRPKNKKHHPKTIHTNYSIYSVSQKKKITICQKAFLGILNITKHRVQYIAKKFVESGGQAVKEKRGGDHKSHLFTEKKNAVMLFINMFHIDEAHYCRGHSERRYLPAELSINKMWKMYNKQPNLEANLKVKKGLFRKIFNNNYNLGFGSPRTDVCSTCILLLEKIKRESDEAQKQRLMVEHRVHKLKAKAFFNLVREERPNLKTFSFDCEKNLPLPKTPDQITYYSRQLYLYNCTIVEGSSKTPLTTQNVFAYCWTEDQYAKGANAIASIVYHRLMNTNLTDISTIRLIADGCPGQNKNSIMIAMCSKWLSSSAPDHVQRIEIVFPIVGHSFIPPDRVFAHVEKDVRKLECILRPEDYLEIIGTYSTIVRMGSDCEVLNFKSGMSSVIKDVGSWHFQFKHCKRFLIQRSKEIGNVVIQGEVHYTNNLGVLKKITRKNKKASDLNPEVIIQNIVRIKPAKLVDVKKLLTTHFGNEWENEEEFDFYRSVLSQTSSLEEEEDASQEVTCELQVEERCL</sequence>
<comment type="caution">
    <text evidence="3">The sequence shown here is derived from an EMBL/GenBank/DDBJ whole genome shotgun (WGS) entry which is preliminary data.</text>
</comment>
<evidence type="ECO:0000313" key="4">
    <source>
        <dbReference type="Proteomes" id="UP001314205"/>
    </source>
</evidence>
<organism evidence="3 4">
    <name type="scientific">Parnassius mnemosyne</name>
    <name type="common">clouded apollo</name>
    <dbReference type="NCBI Taxonomy" id="213953"/>
    <lineage>
        <taxon>Eukaryota</taxon>
        <taxon>Metazoa</taxon>
        <taxon>Ecdysozoa</taxon>
        <taxon>Arthropoda</taxon>
        <taxon>Hexapoda</taxon>
        <taxon>Insecta</taxon>
        <taxon>Pterygota</taxon>
        <taxon>Neoptera</taxon>
        <taxon>Endopterygota</taxon>
        <taxon>Lepidoptera</taxon>
        <taxon>Glossata</taxon>
        <taxon>Ditrysia</taxon>
        <taxon>Papilionoidea</taxon>
        <taxon>Papilionidae</taxon>
        <taxon>Parnassiinae</taxon>
        <taxon>Parnassini</taxon>
        <taxon>Parnassius</taxon>
        <taxon>Driopa</taxon>
    </lineage>
</organism>
<evidence type="ECO:0000259" key="2">
    <source>
        <dbReference type="Pfam" id="PF25273"/>
    </source>
</evidence>
<gene>
    <name evidence="3" type="ORF">PARMNEM_LOCUS8890</name>
</gene>
<proteinExistence type="predicted"/>
<dbReference type="InterPro" id="IPR057191">
    <property type="entry name" value="DUF7869"/>
</dbReference>
<keyword evidence="4" id="KW-1185">Reference proteome</keyword>
<dbReference type="Proteomes" id="UP001314205">
    <property type="component" value="Unassembled WGS sequence"/>
</dbReference>
<accession>A0AAV1KYX8</accession>
<dbReference type="EMBL" id="CAVLGL010000082">
    <property type="protein sequence ID" value="CAK1588231.1"/>
    <property type="molecule type" value="Genomic_DNA"/>
</dbReference>
<dbReference type="AlphaFoldDB" id="A0AAV1KYX8"/>
<dbReference type="PANTHER" id="PTHR10773:SF19">
    <property type="match status" value="1"/>
</dbReference>
<dbReference type="PANTHER" id="PTHR10773">
    <property type="entry name" value="DNA-DIRECTED RNA POLYMERASES I, II, AND III SUBUNIT RPABC2"/>
    <property type="match status" value="1"/>
</dbReference>
<feature type="domain" description="DUF7869" evidence="2">
    <location>
        <begin position="341"/>
        <end position="488"/>
    </location>
</feature>
<feature type="region of interest" description="Disordered" evidence="1">
    <location>
        <begin position="1"/>
        <end position="44"/>
    </location>
</feature>